<dbReference type="GO" id="GO:1903013">
    <property type="term" value="P:response to differentiation-inducing factor 1"/>
    <property type="evidence" value="ECO:0007669"/>
    <property type="project" value="TreeGrafter"/>
</dbReference>
<dbReference type="eggNOG" id="ENOG502QVA3">
    <property type="taxonomic scope" value="Eukaryota"/>
</dbReference>
<keyword evidence="9" id="KW-1185">Reference proteome</keyword>
<dbReference type="InParanoid" id="H2YDU5"/>
<feature type="domain" description="Alpha-type protein kinase" evidence="7">
    <location>
        <begin position="140"/>
        <end position="315"/>
    </location>
</feature>
<proteinExistence type="predicted"/>
<evidence type="ECO:0000256" key="6">
    <source>
        <dbReference type="SAM" id="MobiDB-lite"/>
    </source>
</evidence>
<evidence type="ECO:0000313" key="8">
    <source>
        <dbReference type="Ensembl" id="ENSCSAVP00000003493.1"/>
    </source>
</evidence>
<keyword evidence="2" id="KW-0808">Transferase</keyword>
<dbReference type="Gene3D" id="3.20.200.10">
    <property type="entry name" value="MHCK/EF2 kinase"/>
    <property type="match status" value="1"/>
</dbReference>
<dbReference type="InterPro" id="IPR004166">
    <property type="entry name" value="a-kinase_dom"/>
</dbReference>
<keyword evidence="4" id="KW-0418">Kinase</keyword>
<dbReference type="Pfam" id="PF02816">
    <property type="entry name" value="Alpha_kinase"/>
    <property type="match status" value="1"/>
</dbReference>
<dbReference type="Gene3D" id="3.30.200.20">
    <property type="entry name" value="Phosphorylase Kinase, domain 1"/>
    <property type="match status" value="2"/>
</dbReference>
<evidence type="ECO:0000256" key="5">
    <source>
        <dbReference type="ARBA" id="ARBA00022840"/>
    </source>
</evidence>
<feature type="compositionally biased region" description="Low complexity" evidence="6">
    <location>
        <begin position="1"/>
        <end position="14"/>
    </location>
</feature>
<reference evidence="8" key="2">
    <citation type="submission" date="2025-08" db="UniProtKB">
        <authorList>
            <consortium name="Ensembl"/>
        </authorList>
    </citation>
    <scope>IDENTIFICATION</scope>
</reference>
<dbReference type="PROSITE" id="PS51158">
    <property type="entry name" value="ALPHA_KINASE"/>
    <property type="match status" value="1"/>
</dbReference>
<evidence type="ECO:0000256" key="2">
    <source>
        <dbReference type="ARBA" id="ARBA00022679"/>
    </source>
</evidence>
<reference evidence="8" key="3">
    <citation type="submission" date="2025-09" db="UniProtKB">
        <authorList>
            <consortium name="Ensembl"/>
        </authorList>
    </citation>
    <scope>IDENTIFICATION</scope>
</reference>
<dbReference type="GO" id="GO:0031037">
    <property type="term" value="P:myosin II filament disassembly"/>
    <property type="evidence" value="ECO:0007669"/>
    <property type="project" value="TreeGrafter"/>
</dbReference>
<name>H2YDU5_CIOSA</name>
<dbReference type="SMART" id="SM00811">
    <property type="entry name" value="Alpha_kinase"/>
    <property type="match status" value="1"/>
</dbReference>
<dbReference type="AlphaFoldDB" id="H2YDU5"/>
<sequence>MAAAVENAAAFNAESDSDSDLDMGDCDLFLFDDLDISDGSDSSKDKDSGADSNSAEEQNEESEVIEDNLRHIVFRSMTNQILQSQEEDLANDWKQVRKIPNQTQRQKRMWKLSASHITATKRDGWKEINSIPTERAKRYRYSPRKGIWTEDEIQLKIEKEPFSNGAMRECFRAKKLSNFGHNTDWAAATYCVVKRYMDVPDKKTLFDDVRLQMDAKLWGEEYNKHHPPKKVDIMQMSVIEMLDRPGTPYYHLENYIEGDYVKYNSNSGFVHDEDARTTPQAFSHFTFECSQHRLIVVDIQGVGDLWTDPQIHTYK</sequence>
<keyword evidence="3" id="KW-0547">Nucleotide-binding</keyword>
<dbReference type="Ensembl" id="ENSCSAVT00000003548.1">
    <property type="protein sequence ID" value="ENSCSAVP00000003493.1"/>
    <property type="gene ID" value="ENSCSAVG00000002078.1"/>
</dbReference>
<dbReference type="InterPro" id="IPR011009">
    <property type="entry name" value="Kinase-like_dom_sf"/>
</dbReference>
<accession>H2YDU5</accession>
<dbReference type="GeneTree" id="ENSGT00940000157839"/>
<dbReference type="SUPFAM" id="SSF56112">
    <property type="entry name" value="Protein kinase-like (PK-like)"/>
    <property type="match status" value="1"/>
</dbReference>
<feature type="region of interest" description="Disordered" evidence="6">
    <location>
        <begin position="1"/>
        <end position="22"/>
    </location>
</feature>
<keyword evidence="1" id="KW-0723">Serine/threonine-protein kinase</keyword>
<dbReference type="Proteomes" id="UP000007875">
    <property type="component" value="Unassembled WGS sequence"/>
</dbReference>
<dbReference type="GO" id="GO:0005524">
    <property type="term" value="F:ATP binding"/>
    <property type="evidence" value="ECO:0007669"/>
    <property type="project" value="UniProtKB-KW"/>
</dbReference>
<dbReference type="PANTHER" id="PTHR45992:SF2">
    <property type="entry name" value="EUKARYOTIC ELONGATION FACTOR 2 KINASE"/>
    <property type="match status" value="1"/>
</dbReference>
<dbReference type="FunFam" id="3.30.200.20:FF:000336">
    <property type="entry name" value="Eukaryotic elongation factor 2 kinase"/>
    <property type="match status" value="1"/>
</dbReference>
<evidence type="ECO:0000256" key="1">
    <source>
        <dbReference type="ARBA" id="ARBA00022527"/>
    </source>
</evidence>
<organism evidence="8 9">
    <name type="scientific">Ciona savignyi</name>
    <name type="common">Pacific transparent sea squirt</name>
    <dbReference type="NCBI Taxonomy" id="51511"/>
    <lineage>
        <taxon>Eukaryota</taxon>
        <taxon>Metazoa</taxon>
        <taxon>Chordata</taxon>
        <taxon>Tunicata</taxon>
        <taxon>Ascidiacea</taxon>
        <taxon>Phlebobranchia</taxon>
        <taxon>Cionidae</taxon>
        <taxon>Ciona</taxon>
    </lineage>
</organism>
<dbReference type="HOGENOM" id="CLU_1087980_0_0_1"/>
<evidence type="ECO:0000259" key="7">
    <source>
        <dbReference type="PROSITE" id="PS51158"/>
    </source>
</evidence>
<dbReference type="GO" id="GO:0004686">
    <property type="term" value="F:elongation factor-2 kinase activity"/>
    <property type="evidence" value="ECO:0007669"/>
    <property type="project" value="TreeGrafter"/>
</dbReference>
<reference evidence="9" key="1">
    <citation type="submission" date="2003-08" db="EMBL/GenBank/DDBJ databases">
        <authorList>
            <person name="Birren B."/>
            <person name="Nusbaum C."/>
            <person name="Abebe A."/>
            <person name="Abouelleil A."/>
            <person name="Adekoya E."/>
            <person name="Ait-zahra M."/>
            <person name="Allen N."/>
            <person name="Allen T."/>
            <person name="An P."/>
            <person name="Anderson M."/>
            <person name="Anderson S."/>
            <person name="Arachchi H."/>
            <person name="Armbruster J."/>
            <person name="Bachantsang P."/>
            <person name="Baldwin J."/>
            <person name="Barry A."/>
            <person name="Bayul T."/>
            <person name="Blitshsteyn B."/>
            <person name="Bloom T."/>
            <person name="Blye J."/>
            <person name="Boguslavskiy L."/>
            <person name="Borowsky M."/>
            <person name="Boukhgalter B."/>
            <person name="Brunache A."/>
            <person name="Butler J."/>
            <person name="Calixte N."/>
            <person name="Calvo S."/>
            <person name="Camarata J."/>
            <person name="Campo K."/>
            <person name="Chang J."/>
            <person name="Cheshatsang Y."/>
            <person name="Citroen M."/>
            <person name="Collymore A."/>
            <person name="Considine T."/>
            <person name="Cook A."/>
            <person name="Cooke P."/>
            <person name="Corum B."/>
            <person name="Cuomo C."/>
            <person name="David R."/>
            <person name="Dawoe T."/>
            <person name="Degray S."/>
            <person name="Dodge S."/>
            <person name="Dooley K."/>
            <person name="Dorje P."/>
            <person name="Dorjee K."/>
            <person name="Dorris L."/>
            <person name="Duffey N."/>
            <person name="Dupes A."/>
            <person name="Elkins T."/>
            <person name="Engels R."/>
            <person name="Erickson J."/>
            <person name="Farina A."/>
            <person name="Faro S."/>
            <person name="Ferreira P."/>
            <person name="Fischer H."/>
            <person name="Fitzgerald M."/>
            <person name="Foley K."/>
            <person name="Gage D."/>
            <person name="Galagan J."/>
            <person name="Gearin G."/>
            <person name="Gnerre S."/>
            <person name="Gnirke A."/>
            <person name="Goyette A."/>
            <person name="Graham J."/>
            <person name="Grandbois E."/>
            <person name="Gyaltsen K."/>
            <person name="Hafez N."/>
            <person name="Hagopian D."/>
            <person name="Hagos B."/>
            <person name="Hall J."/>
            <person name="Hatcher B."/>
            <person name="Heller A."/>
            <person name="Higgins H."/>
            <person name="Honan T."/>
            <person name="Horn A."/>
            <person name="Houde N."/>
            <person name="Hughes L."/>
            <person name="Hulme W."/>
            <person name="Husby E."/>
            <person name="Iliev I."/>
            <person name="Jaffe D."/>
            <person name="Jones C."/>
            <person name="Kamal M."/>
            <person name="Kamat A."/>
            <person name="Kamvysselis M."/>
            <person name="Karlsson E."/>
            <person name="Kells C."/>
            <person name="Kieu A."/>
            <person name="Kisner P."/>
            <person name="Kodira C."/>
            <person name="Kulbokas E."/>
            <person name="Labutti K."/>
            <person name="Lama D."/>
            <person name="Landers T."/>
            <person name="Leger J."/>
            <person name="Levine S."/>
            <person name="Lewis D."/>
            <person name="Lewis T."/>
            <person name="Lindblad-toh K."/>
            <person name="Liu X."/>
            <person name="Lokyitsang T."/>
            <person name="Lokyitsang Y."/>
            <person name="Lucien O."/>
            <person name="Lui A."/>
            <person name="Ma L.J."/>
            <person name="Mabbitt R."/>
            <person name="Macdonald J."/>
            <person name="Maclean C."/>
            <person name="Major J."/>
            <person name="Manning J."/>
            <person name="Marabella R."/>
            <person name="Maru K."/>
            <person name="Matthews C."/>
            <person name="Mauceli E."/>
            <person name="Mccarthy M."/>
            <person name="Mcdonough S."/>
            <person name="Mcghee T."/>
            <person name="Meldrim J."/>
            <person name="Meneus L."/>
            <person name="Mesirov J."/>
            <person name="Mihalev A."/>
            <person name="Mihova T."/>
            <person name="Mikkelsen T."/>
            <person name="Mlenga V."/>
            <person name="Moru K."/>
            <person name="Mozes J."/>
            <person name="Mulrain L."/>
            <person name="Munson G."/>
            <person name="Naylor J."/>
            <person name="Newes C."/>
            <person name="Nguyen C."/>
            <person name="Nguyen N."/>
            <person name="Nguyen T."/>
            <person name="Nicol R."/>
            <person name="Nielsen C."/>
            <person name="Nizzari M."/>
            <person name="Norbu C."/>
            <person name="Norbu N."/>
            <person name="O'donnell P."/>
            <person name="Okoawo O."/>
            <person name="O'leary S."/>
            <person name="Omotosho B."/>
            <person name="O'neill K."/>
            <person name="Osman S."/>
            <person name="Parker S."/>
            <person name="Perrin D."/>
            <person name="Phunkhang P."/>
            <person name="Piqani B."/>
            <person name="Purcell S."/>
            <person name="Rachupka T."/>
            <person name="Ramasamy U."/>
            <person name="Rameau R."/>
            <person name="Ray V."/>
            <person name="Raymond C."/>
            <person name="Retta R."/>
            <person name="Richardson S."/>
            <person name="Rise C."/>
            <person name="Rodriguez J."/>
            <person name="Rogers J."/>
            <person name="Rogov P."/>
            <person name="Rutman M."/>
            <person name="Schupbach R."/>
            <person name="Seaman C."/>
            <person name="Settipalli S."/>
            <person name="Sharpe T."/>
            <person name="Sheridan J."/>
            <person name="Sherpa N."/>
            <person name="Shi J."/>
            <person name="Smirnov S."/>
            <person name="Smith C."/>
            <person name="Sougnez C."/>
            <person name="Spencer B."/>
            <person name="Stalker J."/>
            <person name="Stange-thomann N."/>
            <person name="Stavropoulos S."/>
            <person name="Stetson K."/>
            <person name="Stone C."/>
            <person name="Stone S."/>
            <person name="Stubbs M."/>
            <person name="Talamas J."/>
            <person name="Tchuinga P."/>
            <person name="Tenzing P."/>
            <person name="Tesfaye S."/>
            <person name="Theodore J."/>
            <person name="Thoulutsang Y."/>
            <person name="Topham K."/>
            <person name="Towey S."/>
            <person name="Tsamla T."/>
            <person name="Tsomo N."/>
            <person name="Vallee D."/>
            <person name="Vassiliev H."/>
            <person name="Venkataraman V."/>
            <person name="Vinson J."/>
            <person name="Vo A."/>
            <person name="Wade C."/>
            <person name="Wang S."/>
            <person name="Wangchuk T."/>
            <person name="Wangdi T."/>
            <person name="Whittaker C."/>
            <person name="Wilkinson J."/>
            <person name="Wu Y."/>
            <person name="Wyman D."/>
            <person name="Yadav S."/>
            <person name="Yang S."/>
            <person name="Yang X."/>
            <person name="Yeager S."/>
            <person name="Yee E."/>
            <person name="Young G."/>
            <person name="Zainoun J."/>
            <person name="Zembeck L."/>
            <person name="Zimmer A."/>
            <person name="Zody M."/>
            <person name="Lander E."/>
        </authorList>
    </citation>
    <scope>NUCLEOTIDE SEQUENCE [LARGE SCALE GENOMIC DNA]</scope>
</reference>
<evidence type="ECO:0000256" key="4">
    <source>
        <dbReference type="ARBA" id="ARBA00022777"/>
    </source>
</evidence>
<dbReference type="STRING" id="51511.ENSCSAVP00000003493"/>
<dbReference type="InterPro" id="IPR051852">
    <property type="entry name" value="Alpha-type_PK"/>
</dbReference>
<feature type="region of interest" description="Disordered" evidence="6">
    <location>
        <begin position="39"/>
        <end position="65"/>
    </location>
</feature>
<evidence type="ECO:0000313" key="9">
    <source>
        <dbReference type="Proteomes" id="UP000007875"/>
    </source>
</evidence>
<dbReference type="PANTHER" id="PTHR45992">
    <property type="entry name" value="EUKARYOTIC ELONGATION FACTOR 2 KINASE-RELATED"/>
    <property type="match status" value="1"/>
</dbReference>
<keyword evidence="5" id="KW-0067">ATP-binding</keyword>
<evidence type="ECO:0000256" key="3">
    <source>
        <dbReference type="ARBA" id="ARBA00022741"/>
    </source>
</evidence>
<protein>
    <recommendedName>
        <fullName evidence="7">Alpha-type protein kinase domain-containing protein</fullName>
    </recommendedName>
</protein>